<accession>A0A9X2DRC5</accession>
<proteinExistence type="predicted"/>
<dbReference type="RefSeq" id="WP_251222817.1">
    <property type="nucleotide sequence ID" value="NZ_JAMBOL010000005.1"/>
</dbReference>
<sequence>MKKSLFVSLSLIFIATSSNVVADNVIVKEVRNQVEHVLFESAEEITNHSDLVIEAVATDKSENIIMNEYGFRDGRTNTEVLITNIIKDDHAVLKENQTLKVTEPYYRIDNGIQPGETIYFYDDYTPLQAGAEYILFLKYREGSKSYWINSLNQGKFNIDEKDEMEEELNINNEQYSELKVDVLETYDDN</sequence>
<feature type="signal peptide" evidence="1">
    <location>
        <begin position="1"/>
        <end position="22"/>
    </location>
</feature>
<evidence type="ECO:0000313" key="2">
    <source>
        <dbReference type="EMBL" id="MCM3714012.1"/>
    </source>
</evidence>
<keyword evidence="3" id="KW-1185">Reference proteome</keyword>
<name>A0A9X2DRC5_9BACI</name>
<keyword evidence="1" id="KW-0732">Signal</keyword>
<reference evidence="2" key="1">
    <citation type="submission" date="2022-05" db="EMBL/GenBank/DDBJ databases">
        <title>Comparative Genomics of Spacecraft Associated Microbes.</title>
        <authorList>
            <person name="Tran M.T."/>
            <person name="Wright A."/>
            <person name="Seuylemezian A."/>
            <person name="Eisen J."/>
            <person name="Coil D."/>
        </authorList>
    </citation>
    <scope>NUCLEOTIDE SEQUENCE</scope>
    <source>
        <strain evidence="2">214.1.1</strain>
    </source>
</reference>
<evidence type="ECO:0008006" key="4">
    <source>
        <dbReference type="Google" id="ProtNLM"/>
    </source>
</evidence>
<protein>
    <recommendedName>
        <fullName evidence="4">DUF4352 domain-containing protein</fullName>
    </recommendedName>
</protein>
<evidence type="ECO:0000256" key="1">
    <source>
        <dbReference type="SAM" id="SignalP"/>
    </source>
</evidence>
<feature type="chain" id="PRO_5040896569" description="DUF4352 domain-containing protein" evidence="1">
    <location>
        <begin position="23"/>
        <end position="189"/>
    </location>
</feature>
<evidence type="ECO:0000313" key="3">
    <source>
        <dbReference type="Proteomes" id="UP001139179"/>
    </source>
</evidence>
<dbReference type="Proteomes" id="UP001139179">
    <property type="component" value="Unassembled WGS sequence"/>
</dbReference>
<gene>
    <name evidence="2" type="ORF">M3202_07925</name>
</gene>
<organism evidence="2 3">
    <name type="scientific">Halalkalibacter oceani</name>
    <dbReference type="NCBI Taxonomy" id="1653776"/>
    <lineage>
        <taxon>Bacteria</taxon>
        <taxon>Bacillati</taxon>
        <taxon>Bacillota</taxon>
        <taxon>Bacilli</taxon>
        <taxon>Bacillales</taxon>
        <taxon>Bacillaceae</taxon>
        <taxon>Halalkalibacter</taxon>
    </lineage>
</organism>
<dbReference type="AlphaFoldDB" id="A0A9X2DRC5"/>
<comment type="caution">
    <text evidence="2">The sequence shown here is derived from an EMBL/GenBank/DDBJ whole genome shotgun (WGS) entry which is preliminary data.</text>
</comment>
<dbReference type="EMBL" id="JAMBOL010000005">
    <property type="protein sequence ID" value="MCM3714012.1"/>
    <property type="molecule type" value="Genomic_DNA"/>
</dbReference>